<sequence>MEYLIACFFVYVWTMIFFHESEKDESNNPTPDIKSVTKLPEAKLVNQDQATIKPGTRYRSVLNKPTVRLNRFNCNTLPSIPENQDGEDCAAEVEKLSAELKTTRYELQQQQQLALSLQLLPDQIKSELISVRKSLSEVTTSNEQLQRQLSCLTAEKDELLEQLEQNKITTVEAIEKVTKSYEQQMTQLRNEFTATNQTVKPLTMDVECGCVVEVANTSTQTGQSMTKEVACGTEELEQHVTKDEDYGFELDFELMERNKHRRRSFSIPARERTKSPVQEIAPKPQVYFPVSDIRYKNKPISGYVVNPDGSTVTYGDALKSTKKPSTVDLQPTQKTEDNAVRNPAPDNSKNNPHTIISAGPVKTEEDLVVVSSPIEEKSLPGNRLLLTNIQGGDYGRIVGAGGSNIHRIETEYEIAVSIRGSADGTYTLMISGNNEEMRKAAADNIIRGLTVVTECSNFQLLKMIKNFRLNEVGRKFFVRINRTFASDGISGKMTLIGRLASCQSAYAELLAEVNVSSNKTKKRD</sequence>
<keyword evidence="14" id="KW-1185">Reference proteome</keyword>
<gene>
    <name evidence="13" type="ORF">DAPPUDRAFT_332940</name>
</gene>
<evidence type="ECO:0000256" key="10">
    <source>
        <dbReference type="SAM" id="MobiDB-lite"/>
    </source>
</evidence>
<dbReference type="AlphaFoldDB" id="E9HRE1"/>
<evidence type="ECO:0000256" key="1">
    <source>
        <dbReference type="ARBA" id="ARBA00004496"/>
    </source>
</evidence>
<evidence type="ECO:0000256" key="6">
    <source>
        <dbReference type="ARBA" id="ARBA00024898"/>
    </source>
</evidence>
<accession>E9HRE1</accession>
<evidence type="ECO:0000259" key="12">
    <source>
        <dbReference type="Pfam" id="PF00013"/>
    </source>
</evidence>
<comment type="function">
    <text evidence="6">Regulates ciliary localization of the BBSome complex. Together with the BBSome complex, controls SMO ciliary trafficking and contributes to the sonic hedgehog (SHH) pathway regulation. May play a role in neurite outgrowth. May have tumor suppressor function.</text>
</comment>
<dbReference type="GO" id="GO:0010468">
    <property type="term" value="P:regulation of gene expression"/>
    <property type="evidence" value="ECO:0007669"/>
    <property type="project" value="UniProtKB-ARBA"/>
</dbReference>
<dbReference type="PhylomeDB" id="E9HRE1"/>
<keyword evidence="4" id="KW-0963">Cytoplasm</keyword>
<evidence type="ECO:0000256" key="2">
    <source>
        <dbReference type="ARBA" id="ARBA00008868"/>
    </source>
</evidence>
<evidence type="ECO:0000313" key="13">
    <source>
        <dbReference type="EMBL" id="EFX65687.1"/>
    </source>
</evidence>
<dbReference type="InterPro" id="IPR036612">
    <property type="entry name" value="KH_dom_type_1_sf"/>
</dbReference>
<keyword evidence="5 9" id="KW-0175">Coiled coil</keyword>
<name>E9HRE1_DAPPU</name>
<reference evidence="13 14" key="1">
    <citation type="journal article" date="2011" name="Science">
        <title>The ecoresponsive genome of Daphnia pulex.</title>
        <authorList>
            <person name="Colbourne J.K."/>
            <person name="Pfrender M.E."/>
            <person name="Gilbert D."/>
            <person name="Thomas W.K."/>
            <person name="Tucker A."/>
            <person name="Oakley T.H."/>
            <person name="Tokishita S."/>
            <person name="Aerts A."/>
            <person name="Arnold G.J."/>
            <person name="Basu M.K."/>
            <person name="Bauer D.J."/>
            <person name="Caceres C.E."/>
            <person name="Carmel L."/>
            <person name="Casola C."/>
            <person name="Choi J.H."/>
            <person name="Detter J.C."/>
            <person name="Dong Q."/>
            <person name="Dusheyko S."/>
            <person name="Eads B.D."/>
            <person name="Frohlich T."/>
            <person name="Geiler-Samerotte K.A."/>
            <person name="Gerlach D."/>
            <person name="Hatcher P."/>
            <person name="Jogdeo S."/>
            <person name="Krijgsveld J."/>
            <person name="Kriventseva E.V."/>
            <person name="Kultz D."/>
            <person name="Laforsch C."/>
            <person name="Lindquist E."/>
            <person name="Lopez J."/>
            <person name="Manak J.R."/>
            <person name="Muller J."/>
            <person name="Pangilinan J."/>
            <person name="Patwardhan R.P."/>
            <person name="Pitluck S."/>
            <person name="Pritham E.J."/>
            <person name="Rechtsteiner A."/>
            <person name="Rho M."/>
            <person name="Rogozin I.B."/>
            <person name="Sakarya O."/>
            <person name="Salamov A."/>
            <person name="Schaack S."/>
            <person name="Shapiro H."/>
            <person name="Shiga Y."/>
            <person name="Skalitzky C."/>
            <person name="Smith Z."/>
            <person name="Souvorov A."/>
            <person name="Sung W."/>
            <person name="Tang Z."/>
            <person name="Tsuchiya D."/>
            <person name="Tu H."/>
            <person name="Vos H."/>
            <person name="Wang M."/>
            <person name="Wolf Y.I."/>
            <person name="Yamagata H."/>
            <person name="Yamada T."/>
            <person name="Ye Y."/>
            <person name="Shaw J.R."/>
            <person name="Andrews J."/>
            <person name="Crease T.J."/>
            <person name="Tang H."/>
            <person name="Lucas S.M."/>
            <person name="Robertson H.M."/>
            <person name="Bork P."/>
            <person name="Koonin E.V."/>
            <person name="Zdobnov E.M."/>
            <person name="Grigoriev I.V."/>
            <person name="Lynch M."/>
            <person name="Boore J.L."/>
        </authorList>
    </citation>
    <scope>NUCLEOTIDE SEQUENCE [LARGE SCALE GENOMIC DNA]</scope>
</reference>
<proteinExistence type="inferred from homology"/>
<organism evidence="13 14">
    <name type="scientific">Daphnia pulex</name>
    <name type="common">Water flea</name>
    <dbReference type="NCBI Taxonomy" id="6669"/>
    <lineage>
        <taxon>Eukaryota</taxon>
        <taxon>Metazoa</taxon>
        <taxon>Ecdysozoa</taxon>
        <taxon>Arthropoda</taxon>
        <taxon>Crustacea</taxon>
        <taxon>Branchiopoda</taxon>
        <taxon>Diplostraca</taxon>
        <taxon>Cladocera</taxon>
        <taxon>Anomopoda</taxon>
        <taxon>Daphniidae</taxon>
        <taxon>Daphnia</taxon>
    </lineage>
</organism>
<evidence type="ECO:0000256" key="4">
    <source>
        <dbReference type="ARBA" id="ARBA00022490"/>
    </source>
</evidence>
<evidence type="ECO:0000256" key="11">
    <source>
        <dbReference type="SAM" id="SignalP"/>
    </source>
</evidence>
<dbReference type="InterPro" id="IPR026157">
    <property type="entry name" value="LZTFL1"/>
</dbReference>
<dbReference type="CDD" id="cd00105">
    <property type="entry name" value="KH-I"/>
    <property type="match status" value="1"/>
</dbReference>
<feature type="compositionally biased region" description="Polar residues" evidence="10">
    <location>
        <begin position="345"/>
        <end position="354"/>
    </location>
</feature>
<keyword evidence="8" id="KW-0694">RNA-binding</keyword>
<dbReference type="Pfam" id="PF00013">
    <property type="entry name" value="KH_1"/>
    <property type="match status" value="1"/>
</dbReference>
<dbReference type="GO" id="GO:0003723">
    <property type="term" value="F:RNA binding"/>
    <property type="evidence" value="ECO:0007669"/>
    <property type="project" value="UniProtKB-UniRule"/>
</dbReference>
<dbReference type="KEGG" id="dpx:DAPPUDRAFT_332940"/>
<dbReference type="Proteomes" id="UP000000305">
    <property type="component" value="Unassembled WGS sequence"/>
</dbReference>
<evidence type="ECO:0000256" key="8">
    <source>
        <dbReference type="PROSITE-ProRule" id="PRU00117"/>
    </source>
</evidence>
<dbReference type="PANTHER" id="PTHR21635:SF0">
    <property type="entry name" value="LEUCINE ZIPPER TRANSCRIPTION FACTOR-LIKE PROTEIN 1"/>
    <property type="match status" value="1"/>
</dbReference>
<keyword evidence="11" id="KW-0732">Signal</keyword>
<evidence type="ECO:0000256" key="3">
    <source>
        <dbReference type="ARBA" id="ARBA00018920"/>
    </source>
</evidence>
<dbReference type="EMBL" id="GL732734">
    <property type="protein sequence ID" value="EFX65687.1"/>
    <property type="molecule type" value="Genomic_DNA"/>
</dbReference>
<dbReference type="HOGENOM" id="CLU_567736_0_0_1"/>
<dbReference type="PROSITE" id="PS50084">
    <property type="entry name" value="KH_TYPE_1"/>
    <property type="match status" value="1"/>
</dbReference>
<dbReference type="PANTHER" id="PTHR21635">
    <property type="entry name" value="LEUCINE ZIPPER TRANSCRIPTION FACTOR LIKE"/>
    <property type="match status" value="1"/>
</dbReference>
<dbReference type="OrthoDB" id="6400665at2759"/>
<feature type="signal peptide" evidence="11">
    <location>
        <begin position="1"/>
        <end position="23"/>
    </location>
</feature>
<dbReference type="GO" id="GO:0005737">
    <property type="term" value="C:cytoplasm"/>
    <property type="evidence" value="ECO:0007669"/>
    <property type="project" value="UniProtKB-SubCell"/>
</dbReference>
<comment type="subcellular location">
    <subcellularLocation>
        <location evidence="1">Cytoplasm</location>
    </subcellularLocation>
</comment>
<dbReference type="InterPro" id="IPR004088">
    <property type="entry name" value="KH_dom_type_1"/>
</dbReference>
<dbReference type="SUPFAM" id="SSF54791">
    <property type="entry name" value="Eukaryotic type KH-domain (KH-domain type I)"/>
    <property type="match status" value="1"/>
</dbReference>
<feature type="coiled-coil region" evidence="9">
    <location>
        <begin position="93"/>
        <end position="191"/>
    </location>
</feature>
<evidence type="ECO:0000313" key="14">
    <source>
        <dbReference type="Proteomes" id="UP000000305"/>
    </source>
</evidence>
<comment type="similarity">
    <text evidence="2">Belongs to the LZTFL1 family.</text>
</comment>
<feature type="domain" description="K Homology" evidence="12">
    <location>
        <begin position="393"/>
        <end position="444"/>
    </location>
</feature>
<evidence type="ECO:0000256" key="7">
    <source>
        <dbReference type="ARBA" id="ARBA00026004"/>
    </source>
</evidence>
<protein>
    <recommendedName>
        <fullName evidence="3">Leucine zipper transcription factor-like protein 1</fullName>
    </recommendedName>
</protein>
<evidence type="ECO:0000256" key="5">
    <source>
        <dbReference type="ARBA" id="ARBA00023054"/>
    </source>
</evidence>
<evidence type="ECO:0000256" key="9">
    <source>
        <dbReference type="SAM" id="Coils"/>
    </source>
</evidence>
<feature type="region of interest" description="Disordered" evidence="10">
    <location>
        <begin position="317"/>
        <end position="357"/>
    </location>
</feature>
<comment type="subunit">
    <text evidence="7">Self-associates. Interacts with BBS9; the interaction mediates the association of LZTL1 with the BBsome complex and regulates BBSome ciliary trafficking.</text>
</comment>
<feature type="compositionally biased region" description="Polar residues" evidence="10">
    <location>
        <begin position="323"/>
        <end position="333"/>
    </location>
</feature>
<feature type="chain" id="PRO_5003241291" description="Leucine zipper transcription factor-like protein 1" evidence="11">
    <location>
        <begin position="24"/>
        <end position="524"/>
    </location>
</feature>
<dbReference type="InParanoid" id="E9HRE1"/>